<feature type="domain" description="Lipid/polyisoprenoid-binding YceI-like" evidence="2">
    <location>
        <begin position="33"/>
        <end position="193"/>
    </location>
</feature>
<organism evidence="3 4">
    <name type="scientific">Paraburkholderia tagetis</name>
    <dbReference type="NCBI Taxonomy" id="2913261"/>
    <lineage>
        <taxon>Bacteria</taxon>
        <taxon>Pseudomonadati</taxon>
        <taxon>Pseudomonadota</taxon>
        <taxon>Betaproteobacteria</taxon>
        <taxon>Burkholderiales</taxon>
        <taxon>Burkholderiaceae</taxon>
        <taxon>Paraburkholderia</taxon>
    </lineage>
</organism>
<evidence type="ECO:0000313" key="3">
    <source>
        <dbReference type="EMBL" id="MCG5072927.1"/>
    </source>
</evidence>
<dbReference type="SMART" id="SM00867">
    <property type="entry name" value="YceI"/>
    <property type="match status" value="1"/>
</dbReference>
<dbReference type="AlphaFoldDB" id="A0A9X1RN64"/>
<protein>
    <submittedName>
        <fullName evidence="3">YceI family protein</fullName>
    </submittedName>
</protein>
<dbReference type="SUPFAM" id="SSF101874">
    <property type="entry name" value="YceI-like"/>
    <property type="match status" value="1"/>
</dbReference>
<keyword evidence="4" id="KW-1185">Reference proteome</keyword>
<feature type="signal peptide" evidence="1">
    <location>
        <begin position="1"/>
        <end position="25"/>
    </location>
</feature>
<reference evidence="3" key="1">
    <citation type="submission" date="2022-01" db="EMBL/GenBank/DDBJ databases">
        <title>Genome sequence and assembly of Parabukholderia sp. RG36.</title>
        <authorList>
            <person name="Chhetri G."/>
        </authorList>
    </citation>
    <scope>NUCLEOTIDE SEQUENCE</scope>
    <source>
        <strain evidence="3">RG36</strain>
    </source>
</reference>
<sequence>MIQRLASKVSIVALGAALAAGAAFTASFATNADAAAEAAKSSVSAVFKQMNVPVEGGFNRFKADVHFDPANAAASSAKLDVEVASFDLGSPDYNKEVAGDEWFDAAHFPHATFVSTQIKAGANGAYTVAGKLTIKGKTTDIVVPVKYHKDGANQVFDGALPIKRLAYGIGSGEWKDTSIVADDVQIKFHIVTATH</sequence>
<proteinExistence type="predicted"/>
<accession>A0A9X1RN64</accession>
<dbReference type="PANTHER" id="PTHR34406">
    <property type="entry name" value="PROTEIN YCEI"/>
    <property type="match status" value="1"/>
</dbReference>
<evidence type="ECO:0000259" key="2">
    <source>
        <dbReference type="SMART" id="SM00867"/>
    </source>
</evidence>
<evidence type="ECO:0000313" key="4">
    <source>
        <dbReference type="Proteomes" id="UP001139308"/>
    </source>
</evidence>
<dbReference type="PANTHER" id="PTHR34406:SF1">
    <property type="entry name" value="PROTEIN YCEI"/>
    <property type="match status" value="1"/>
</dbReference>
<dbReference type="Pfam" id="PF04264">
    <property type="entry name" value="YceI"/>
    <property type="match status" value="1"/>
</dbReference>
<dbReference type="InterPro" id="IPR036761">
    <property type="entry name" value="TTHA0802/YceI-like_sf"/>
</dbReference>
<gene>
    <name evidence="3" type="ORF">L5014_06035</name>
</gene>
<dbReference type="RefSeq" id="WP_238462670.1">
    <property type="nucleotide sequence ID" value="NZ_JAKLJA010000003.1"/>
</dbReference>
<dbReference type="Gene3D" id="2.40.128.110">
    <property type="entry name" value="Lipid/polyisoprenoid-binding, YceI-like"/>
    <property type="match status" value="1"/>
</dbReference>
<dbReference type="Proteomes" id="UP001139308">
    <property type="component" value="Unassembled WGS sequence"/>
</dbReference>
<name>A0A9X1RN64_9BURK</name>
<comment type="caution">
    <text evidence="3">The sequence shown here is derived from an EMBL/GenBank/DDBJ whole genome shotgun (WGS) entry which is preliminary data.</text>
</comment>
<feature type="chain" id="PRO_5040839138" evidence="1">
    <location>
        <begin position="26"/>
        <end position="195"/>
    </location>
</feature>
<dbReference type="InterPro" id="IPR007372">
    <property type="entry name" value="Lipid/polyisoprenoid-bd_YceI"/>
</dbReference>
<dbReference type="EMBL" id="JAKLJA010000003">
    <property type="protein sequence ID" value="MCG5072927.1"/>
    <property type="molecule type" value="Genomic_DNA"/>
</dbReference>
<evidence type="ECO:0000256" key="1">
    <source>
        <dbReference type="SAM" id="SignalP"/>
    </source>
</evidence>
<keyword evidence="1" id="KW-0732">Signal</keyword>